<dbReference type="InterPro" id="IPR003832">
    <property type="entry name" value="DUF212"/>
</dbReference>
<feature type="transmembrane region" description="Helical" evidence="1">
    <location>
        <begin position="140"/>
        <end position="160"/>
    </location>
</feature>
<keyword evidence="1" id="KW-0472">Membrane</keyword>
<evidence type="ECO:0008006" key="4">
    <source>
        <dbReference type="Google" id="ProtNLM"/>
    </source>
</evidence>
<proteinExistence type="predicted"/>
<sequence>MYYTSILDNYPLWASLTAITLAQCLKVPWNFSITRKWDWTWLFNTGGMPSGHTAAVTSLATAVGLWEGWGSPLFAVTTILAIIVMYDATGVRRQAGMQAQVLNRLAQDFTQLMEELRHIKHKSRHETGVKLKEILGHQPIEVFFGAWFGIGVALILYGLWIR</sequence>
<dbReference type="Proteomes" id="UP000186795">
    <property type="component" value="Unassembled WGS sequence"/>
</dbReference>
<dbReference type="RefSeq" id="WP_040388448.1">
    <property type="nucleotide sequence ID" value="NZ_CP048103.1"/>
</dbReference>
<keyword evidence="1" id="KW-1133">Transmembrane helix</keyword>
<dbReference type="EMBL" id="FTOD01000004">
    <property type="protein sequence ID" value="SIS72056.1"/>
    <property type="molecule type" value="Genomic_DNA"/>
</dbReference>
<dbReference type="PANTHER" id="PTHR31446">
    <property type="entry name" value="ACID PHOSPHATASE/VANADIUM-DEPENDENT HALOPEROXIDASE-RELATED PROTEIN"/>
    <property type="match status" value="1"/>
</dbReference>
<gene>
    <name evidence="2" type="ORF">SAMN05421790_104116</name>
</gene>
<dbReference type="PANTHER" id="PTHR31446:SF29">
    <property type="entry name" value="ACID PHOSPHATASE_VANADIUM-DEPENDENT HALOPEROXIDASE-RELATED PROTEIN"/>
    <property type="match status" value="1"/>
</dbReference>
<dbReference type="OrthoDB" id="9792681at2"/>
<evidence type="ECO:0000313" key="3">
    <source>
        <dbReference type="Proteomes" id="UP000186795"/>
    </source>
</evidence>
<accession>A0A1N7LE40</accession>
<dbReference type="Pfam" id="PF02681">
    <property type="entry name" value="DUF212"/>
    <property type="match status" value="1"/>
</dbReference>
<keyword evidence="1" id="KW-0812">Transmembrane</keyword>
<dbReference type="AlphaFoldDB" id="A0A1N7LE40"/>
<evidence type="ECO:0000313" key="2">
    <source>
        <dbReference type="EMBL" id="SIS72056.1"/>
    </source>
</evidence>
<evidence type="ECO:0000256" key="1">
    <source>
        <dbReference type="SAM" id="Phobius"/>
    </source>
</evidence>
<protein>
    <recommendedName>
        <fullName evidence="4">Divergent PAP2 family protein</fullName>
    </recommendedName>
</protein>
<keyword evidence="3" id="KW-1185">Reference proteome</keyword>
<organism evidence="2 3">
    <name type="scientific">Kroppenstedtia eburnea</name>
    <dbReference type="NCBI Taxonomy" id="714067"/>
    <lineage>
        <taxon>Bacteria</taxon>
        <taxon>Bacillati</taxon>
        <taxon>Bacillota</taxon>
        <taxon>Bacilli</taxon>
        <taxon>Bacillales</taxon>
        <taxon>Thermoactinomycetaceae</taxon>
        <taxon>Kroppenstedtia</taxon>
    </lineage>
</organism>
<feature type="transmembrane region" description="Helical" evidence="1">
    <location>
        <begin position="69"/>
        <end position="88"/>
    </location>
</feature>
<name>A0A1N7LE40_9BACL</name>
<reference evidence="3" key="1">
    <citation type="submission" date="2017-01" db="EMBL/GenBank/DDBJ databases">
        <authorList>
            <person name="Varghese N."/>
            <person name="Submissions S."/>
        </authorList>
    </citation>
    <scope>NUCLEOTIDE SEQUENCE [LARGE SCALE GENOMIC DNA]</scope>
    <source>
        <strain evidence="3">DSM 45196</strain>
    </source>
</reference>